<feature type="non-terminal residue" evidence="1">
    <location>
        <position position="1"/>
    </location>
</feature>
<sequence>KSWRCLARWAPDRALVEITNLPGDGAWDRTLDARQHRARFADVLPASPARVARRHDLAGWFGEPVRHAGQAGRDHQGAALSDAAAALRLQSGRAGAIAQDRVRA</sequence>
<evidence type="ECO:0000313" key="1">
    <source>
        <dbReference type="EMBL" id="CCB84767.1"/>
    </source>
</evidence>
<accession>G3ADT8</accession>
<proteinExistence type="evidence at transcript level"/>
<reference evidence="1" key="1">
    <citation type="submission" date="2011-05" db="EMBL/GenBank/DDBJ databases">
        <title>Multilocus sequence analysis on Bosea species and the description of Bosea lupini sp. nov., Bosea lathyri sp. nov., and Bosea robinae sp. nov. isolated from indigenous legumes in Flanders (Belgium).</title>
        <authorList>
            <person name="De Meyer S.E."/>
            <person name="Willems A."/>
        </authorList>
    </citation>
    <scope>NUCLEOTIDE SEQUENCE</scope>
    <source>
        <strain evidence="1">Tyep strain: LMG 26379</strain>
    </source>
</reference>
<organism evidence="1">
    <name type="scientific">Bosea lathyri</name>
    <dbReference type="NCBI Taxonomy" id="1036778"/>
    <lineage>
        <taxon>Bacteria</taxon>
        <taxon>Pseudomonadati</taxon>
        <taxon>Pseudomonadota</taxon>
        <taxon>Alphaproteobacteria</taxon>
        <taxon>Hyphomicrobiales</taxon>
        <taxon>Boseaceae</taxon>
        <taxon>Bosea</taxon>
    </lineage>
</organism>
<dbReference type="EMBL" id="FR872719">
    <property type="protein sequence ID" value="CCB84767.1"/>
    <property type="molecule type" value="mRNA"/>
</dbReference>
<name>G3ADT8_9HYPH</name>
<feature type="non-terminal residue" evidence="1">
    <location>
        <position position="104"/>
    </location>
</feature>
<gene>
    <name evidence="1" type="primary">nifH</name>
</gene>
<dbReference type="AlphaFoldDB" id="G3ADT8"/>
<protein>
    <submittedName>
        <fullName evidence="1">Nitrogenase Fe protein</fullName>
    </submittedName>
</protein>